<evidence type="ECO:0000313" key="1">
    <source>
        <dbReference type="EMBL" id="MFC4788695.1"/>
    </source>
</evidence>
<evidence type="ECO:0008006" key="3">
    <source>
        <dbReference type="Google" id="ProtNLM"/>
    </source>
</evidence>
<proteinExistence type="predicted"/>
<dbReference type="RefSeq" id="WP_382431372.1">
    <property type="nucleotide sequence ID" value="NZ_JBHSHJ010000004.1"/>
</dbReference>
<accession>A0ABV9QBW0</accession>
<name>A0ABV9QBW0_9BURK</name>
<protein>
    <recommendedName>
        <fullName evidence="3">Type II toxin-antitoxin system VapC family toxin</fullName>
    </recommendedName>
</protein>
<sequence>MIAQGTPIGTIDALIAGTTALAHNQTLVTHHTNGFSRMPCLLLADWYGHTP</sequence>
<dbReference type="InterPro" id="IPR029060">
    <property type="entry name" value="PIN-like_dom_sf"/>
</dbReference>
<evidence type="ECO:0000313" key="2">
    <source>
        <dbReference type="Proteomes" id="UP001596001"/>
    </source>
</evidence>
<dbReference type="Proteomes" id="UP001596001">
    <property type="component" value="Unassembled WGS sequence"/>
</dbReference>
<keyword evidence="2" id="KW-1185">Reference proteome</keyword>
<comment type="caution">
    <text evidence="1">The sequence shown here is derived from an EMBL/GenBank/DDBJ whole genome shotgun (WGS) entry which is preliminary data.</text>
</comment>
<dbReference type="Gene3D" id="3.40.50.1010">
    <property type="entry name" value="5'-nuclease"/>
    <property type="match status" value="1"/>
</dbReference>
<gene>
    <name evidence="1" type="ORF">ACFO6X_06820</name>
</gene>
<reference evidence="2" key="1">
    <citation type="journal article" date="2019" name="Int. J. Syst. Evol. Microbiol.">
        <title>The Global Catalogue of Microorganisms (GCM) 10K type strain sequencing project: providing services to taxonomists for standard genome sequencing and annotation.</title>
        <authorList>
            <consortium name="The Broad Institute Genomics Platform"/>
            <consortium name="The Broad Institute Genome Sequencing Center for Infectious Disease"/>
            <person name="Wu L."/>
            <person name="Ma J."/>
        </authorList>
    </citation>
    <scope>NUCLEOTIDE SEQUENCE [LARGE SCALE GENOMIC DNA]</scope>
    <source>
        <strain evidence="2">CCUG 49452</strain>
    </source>
</reference>
<organism evidence="1 2">
    <name type="scientific">Giesbergeria sinuosa</name>
    <dbReference type="NCBI Taxonomy" id="80883"/>
    <lineage>
        <taxon>Bacteria</taxon>
        <taxon>Pseudomonadati</taxon>
        <taxon>Pseudomonadota</taxon>
        <taxon>Betaproteobacteria</taxon>
        <taxon>Burkholderiales</taxon>
        <taxon>Comamonadaceae</taxon>
        <taxon>Giesbergeria</taxon>
    </lineage>
</organism>
<dbReference type="EMBL" id="JBHSHJ010000004">
    <property type="protein sequence ID" value="MFC4788695.1"/>
    <property type="molecule type" value="Genomic_DNA"/>
</dbReference>
<dbReference type="SUPFAM" id="SSF88723">
    <property type="entry name" value="PIN domain-like"/>
    <property type="match status" value="1"/>
</dbReference>